<dbReference type="OrthoDB" id="1697570at2759"/>
<dbReference type="Proteomes" id="UP000601435">
    <property type="component" value="Unassembled WGS sequence"/>
</dbReference>
<protein>
    <submittedName>
        <fullName evidence="1">RPS9B protein</fullName>
    </submittedName>
</protein>
<proteinExistence type="predicted"/>
<organism evidence="1 2">
    <name type="scientific">Symbiodinium necroappetens</name>
    <dbReference type="NCBI Taxonomy" id="1628268"/>
    <lineage>
        <taxon>Eukaryota</taxon>
        <taxon>Sar</taxon>
        <taxon>Alveolata</taxon>
        <taxon>Dinophyceae</taxon>
        <taxon>Suessiales</taxon>
        <taxon>Symbiodiniaceae</taxon>
        <taxon>Symbiodinium</taxon>
    </lineage>
</organism>
<dbReference type="AlphaFoldDB" id="A0A813CKG2"/>
<accession>A0A813CKG2</accession>
<evidence type="ECO:0000313" key="1">
    <source>
        <dbReference type="EMBL" id="CAE7945281.1"/>
    </source>
</evidence>
<name>A0A813CKG2_9DINO</name>
<dbReference type="EMBL" id="CAJNJA010103407">
    <property type="protein sequence ID" value="CAE7945281.1"/>
    <property type="molecule type" value="Genomic_DNA"/>
</dbReference>
<evidence type="ECO:0000313" key="2">
    <source>
        <dbReference type="Proteomes" id="UP000601435"/>
    </source>
</evidence>
<gene>
    <name evidence="1" type="primary">RPS9B</name>
    <name evidence="1" type="ORF">SNEC2469_LOCUS35547</name>
</gene>
<comment type="caution">
    <text evidence="1">The sequence shown here is derived from an EMBL/GenBank/DDBJ whole genome shotgun (WGS) entry which is preliminary data.</text>
</comment>
<sequence>MVRRRSADAWKIPKTCNWNSNVLYPRCGTEMAVGGCEVAVSFIVFQWGAAKIGVQYDSHSWGESEGSTVSNRFIQKFFQDAVIPKYQCDYEVLTVFIQHSDEFAGISPEFLASLCRGRSVCALYFLWPIQGYQSYGEKLPTAAAYVTAEPFYALVSRMEASGIPTRWPHPVQLWKLLTSKDWISQLCSSWQFQIPVTTRVSKALVLVDPPKAALMALSALRVLQRARREAWKATHSDWSEGEAELVVKLGYSYEAADVRMVKPETLAEAMYSLVTQPNYTNDCVYVQERVRTVHLEARCFVLNGEVVEALFTRFARIDCHGYVRDYEKSAKEASQGQGQGQLGPGLEEEPLKWLSNDRTAFEDAMVQMRRLSRLWHLWLLAQSAEPTVSVRIDYLVERVAEGRAEVWTCEVGEQGYSMEGIDPALVFKAVVDTV</sequence>
<keyword evidence="2" id="KW-1185">Reference proteome</keyword>
<reference evidence="1" key="1">
    <citation type="submission" date="2021-02" db="EMBL/GenBank/DDBJ databases">
        <authorList>
            <person name="Dougan E. K."/>
            <person name="Rhodes N."/>
            <person name="Thang M."/>
            <person name="Chan C."/>
        </authorList>
    </citation>
    <scope>NUCLEOTIDE SEQUENCE</scope>
</reference>